<dbReference type="Proteomes" id="UP000821866">
    <property type="component" value="Chromosome 1"/>
</dbReference>
<dbReference type="AlphaFoldDB" id="A0A9J6F9M5"/>
<proteinExistence type="predicted"/>
<organism evidence="3 4">
    <name type="scientific">Rhipicephalus microplus</name>
    <name type="common">Cattle tick</name>
    <name type="synonym">Boophilus microplus</name>
    <dbReference type="NCBI Taxonomy" id="6941"/>
    <lineage>
        <taxon>Eukaryota</taxon>
        <taxon>Metazoa</taxon>
        <taxon>Ecdysozoa</taxon>
        <taxon>Arthropoda</taxon>
        <taxon>Chelicerata</taxon>
        <taxon>Arachnida</taxon>
        <taxon>Acari</taxon>
        <taxon>Parasitiformes</taxon>
        <taxon>Ixodida</taxon>
        <taxon>Ixodoidea</taxon>
        <taxon>Ixodidae</taxon>
        <taxon>Rhipicephalinae</taxon>
        <taxon>Rhipicephalus</taxon>
        <taxon>Boophilus</taxon>
    </lineage>
</organism>
<accession>A0A9J6F9M5</accession>
<protein>
    <submittedName>
        <fullName evidence="3">Uncharacterized protein</fullName>
    </submittedName>
</protein>
<feature type="compositionally biased region" description="Acidic residues" evidence="1">
    <location>
        <begin position="323"/>
        <end position="335"/>
    </location>
</feature>
<reference evidence="3" key="1">
    <citation type="journal article" date="2020" name="Cell">
        <title>Large-Scale Comparative Analyses of Tick Genomes Elucidate Their Genetic Diversity and Vector Capacities.</title>
        <authorList>
            <consortium name="Tick Genome and Microbiome Consortium (TIGMIC)"/>
            <person name="Jia N."/>
            <person name="Wang J."/>
            <person name="Shi W."/>
            <person name="Du L."/>
            <person name="Sun Y."/>
            <person name="Zhan W."/>
            <person name="Jiang J.F."/>
            <person name="Wang Q."/>
            <person name="Zhang B."/>
            <person name="Ji P."/>
            <person name="Bell-Sakyi L."/>
            <person name="Cui X.M."/>
            <person name="Yuan T.T."/>
            <person name="Jiang B.G."/>
            <person name="Yang W.F."/>
            <person name="Lam T.T."/>
            <person name="Chang Q.C."/>
            <person name="Ding S.J."/>
            <person name="Wang X.J."/>
            <person name="Zhu J.G."/>
            <person name="Ruan X.D."/>
            <person name="Zhao L."/>
            <person name="Wei J.T."/>
            <person name="Ye R.Z."/>
            <person name="Que T.C."/>
            <person name="Du C.H."/>
            <person name="Zhou Y.H."/>
            <person name="Cheng J.X."/>
            <person name="Dai P.F."/>
            <person name="Guo W.B."/>
            <person name="Han X.H."/>
            <person name="Huang E.J."/>
            <person name="Li L.F."/>
            <person name="Wei W."/>
            <person name="Gao Y.C."/>
            <person name="Liu J.Z."/>
            <person name="Shao H.Z."/>
            <person name="Wang X."/>
            <person name="Wang C.C."/>
            <person name="Yang T.C."/>
            <person name="Huo Q.B."/>
            <person name="Li W."/>
            <person name="Chen H.Y."/>
            <person name="Chen S.E."/>
            <person name="Zhou L.G."/>
            <person name="Ni X.B."/>
            <person name="Tian J.H."/>
            <person name="Sheng Y."/>
            <person name="Liu T."/>
            <person name="Pan Y.S."/>
            <person name="Xia L.Y."/>
            <person name="Li J."/>
            <person name="Zhao F."/>
            <person name="Cao W.C."/>
        </authorList>
    </citation>
    <scope>NUCLEOTIDE SEQUENCE</scope>
    <source>
        <strain evidence="3">Rmic-2018</strain>
    </source>
</reference>
<keyword evidence="2" id="KW-0472">Membrane</keyword>
<evidence type="ECO:0000256" key="2">
    <source>
        <dbReference type="SAM" id="Phobius"/>
    </source>
</evidence>
<sequence length="415" mass="45260">MFTVMSWKAYLMSPRHVAVWPAGLSDCPRSGDVHEHGPPPRDEDQEVIPDAETMEFYRMSVSVIAFCSFAMVTLVGVFWGYIIHGIVHTEGVTPAPTHRNREYLKASAQEEVLRDLDDSDYAVPNLVFLTERSRRRRLRTPVVVLRRHQPHNASQTPSLLTRRLNRTRTFRPRRRAKTTRKPVFQWRSKVLVSPEATSVTDSTGRPPSAAEEESASPSLPPPEVTSGDSNSGGGENALFPGDDVEVGISDGSRETDSSSGRGGLLDPQVTIGDASDNDTSLIGNKTEVTHFAGHVVDNNGTWQDNSTGVGTPQDSSRESSADNYEDDRSDPDGTEEVVSSNALLSEDDERAAKDAVDPEGRNDSLHPAPVGEGARNDSLAMNVTITLKVNVAANMSEAVETVEGVVNATETDYYD</sequence>
<evidence type="ECO:0000313" key="3">
    <source>
        <dbReference type="EMBL" id="KAH8042684.1"/>
    </source>
</evidence>
<keyword evidence="4" id="KW-1185">Reference proteome</keyword>
<feature type="region of interest" description="Disordered" evidence="1">
    <location>
        <begin position="146"/>
        <end position="281"/>
    </location>
</feature>
<keyword evidence="2" id="KW-0812">Transmembrane</keyword>
<name>A0A9J6F9M5_RHIMP</name>
<dbReference type="VEuPathDB" id="VectorBase:LOC119162299"/>
<feature type="transmembrane region" description="Helical" evidence="2">
    <location>
        <begin position="63"/>
        <end position="82"/>
    </location>
</feature>
<feature type="compositionally biased region" description="Basic residues" evidence="1">
    <location>
        <begin position="163"/>
        <end position="180"/>
    </location>
</feature>
<reference evidence="3" key="2">
    <citation type="submission" date="2021-09" db="EMBL/GenBank/DDBJ databases">
        <authorList>
            <person name="Jia N."/>
            <person name="Wang J."/>
            <person name="Shi W."/>
            <person name="Du L."/>
            <person name="Sun Y."/>
            <person name="Zhan W."/>
            <person name="Jiang J."/>
            <person name="Wang Q."/>
            <person name="Zhang B."/>
            <person name="Ji P."/>
            <person name="Sakyi L.B."/>
            <person name="Cui X."/>
            <person name="Yuan T."/>
            <person name="Jiang B."/>
            <person name="Yang W."/>
            <person name="Lam T.T.-Y."/>
            <person name="Chang Q."/>
            <person name="Ding S."/>
            <person name="Wang X."/>
            <person name="Zhu J."/>
            <person name="Ruan X."/>
            <person name="Zhao L."/>
            <person name="Wei J."/>
            <person name="Que T."/>
            <person name="Du C."/>
            <person name="Cheng J."/>
            <person name="Dai P."/>
            <person name="Han X."/>
            <person name="Huang E."/>
            <person name="Gao Y."/>
            <person name="Liu J."/>
            <person name="Shao H."/>
            <person name="Ye R."/>
            <person name="Li L."/>
            <person name="Wei W."/>
            <person name="Wang X."/>
            <person name="Wang C."/>
            <person name="Huo Q."/>
            <person name="Li W."/>
            <person name="Guo W."/>
            <person name="Chen H."/>
            <person name="Chen S."/>
            <person name="Zhou L."/>
            <person name="Zhou L."/>
            <person name="Ni X."/>
            <person name="Tian J."/>
            <person name="Zhou Y."/>
            <person name="Sheng Y."/>
            <person name="Liu T."/>
            <person name="Pan Y."/>
            <person name="Xia L."/>
            <person name="Li J."/>
            <person name="Zhao F."/>
            <person name="Cao W."/>
        </authorList>
    </citation>
    <scope>NUCLEOTIDE SEQUENCE</scope>
    <source>
        <strain evidence="3">Rmic-2018</strain>
        <tissue evidence="3">Larvae</tissue>
    </source>
</reference>
<feature type="compositionally biased region" description="Basic and acidic residues" evidence="1">
    <location>
        <begin position="350"/>
        <end position="364"/>
    </location>
</feature>
<feature type="compositionally biased region" description="Polar residues" evidence="1">
    <location>
        <begin position="298"/>
        <end position="314"/>
    </location>
</feature>
<evidence type="ECO:0000313" key="4">
    <source>
        <dbReference type="Proteomes" id="UP000821866"/>
    </source>
</evidence>
<feature type="compositionally biased region" description="Polar residues" evidence="1">
    <location>
        <begin position="195"/>
        <end position="205"/>
    </location>
</feature>
<comment type="caution">
    <text evidence="3">The sequence shown here is derived from an EMBL/GenBank/DDBJ whole genome shotgun (WGS) entry which is preliminary data.</text>
</comment>
<evidence type="ECO:0000256" key="1">
    <source>
        <dbReference type="SAM" id="MobiDB-lite"/>
    </source>
</evidence>
<dbReference type="EMBL" id="JABSTU010000001">
    <property type="protein sequence ID" value="KAH8042684.1"/>
    <property type="molecule type" value="Genomic_DNA"/>
</dbReference>
<gene>
    <name evidence="3" type="ORF">HPB51_025316</name>
</gene>
<keyword evidence="2" id="KW-1133">Transmembrane helix</keyword>
<feature type="region of interest" description="Disordered" evidence="1">
    <location>
        <begin position="296"/>
        <end position="375"/>
    </location>
</feature>